<reference evidence="3" key="1">
    <citation type="journal article" date="2019" name="Int. J. Syst. Evol. Microbiol.">
        <title>The Global Catalogue of Microorganisms (GCM) 10K type strain sequencing project: providing services to taxonomists for standard genome sequencing and annotation.</title>
        <authorList>
            <consortium name="The Broad Institute Genomics Platform"/>
            <consortium name="The Broad Institute Genome Sequencing Center for Infectious Disease"/>
            <person name="Wu L."/>
            <person name="Ma J."/>
        </authorList>
    </citation>
    <scope>NUCLEOTIDE SEQUENCE [LARGE SCALE GENOMIC DNA]</scope>
    <source>
        <strain evidence="3">JCM 18324</strain>
    </source>
</reference>
<evidence type="ECO:0000313" key="3">
    <source>
        <dbReference type="Proteomes" id="UP001501147"/>
    </source>
</evidence>
<sequence>MQKSTISPARAPAARPSVKYEGLCAVVARNSAVTSLPATACLPGAASRLRPDADASRPPGGTHGAARAFTAAAALRPGAAGPGASLTGLPGCGRPWTAGRAPSP</sequence>
<protein>
    <submittedName>
        <fullName evidence="2">Uncharacterized protein</fullName>
    </submittedName>
</protein>
<dbReference type="EMBL" id="BAABJV010000001">
    <property type="protein sequence ID" value="GAA4763734.1"/>
    <property type="molecule type" value="Genomic_DNA"/>
</dbReference>
<organism evidence="2 3">
    <name type="scientific">Streptomyces sanyensis</name>
    <dbReference type="NCBI Taxonomy" id="568869"/>
    <lineage>
        <taxon>Bacteria</taxon>
        <taxon>Bacillati</taxon>
        <taxon>Actinomycetota</taxon>
        <taxon>Actinomycetes</taxon>
        <taxon>Kitasatosporales</taxon>
        <taxon>Streptomycetaceae</taxon>
        <taxon>Streptomyces</taxon>
    </lineage>
</organism>
<proteinExistence type="predicted"/>
<dbReference type="Proteomes" id="UP001501147">
    <property type="component" value="Unassembled WGS sequence"/>
</dbReference>
<feature type="region of interest" description="Disordered" evidence="1">
    <location>
        <begin position="44"/>
        <end position="104"/>
    </location>
</feature>
<gene>
    <name evidence="2" type="ORF">GCM10023329_06780</name>
</gene>
<keyword evidence="3" id="KW-1185">Reference proteome</keyword>
<name>A0ABP8ZR24_9ACTN</name>
<accession>A0ABP8ZR24</accession>
<evidence type="ECO:0000313" key="2">
    <source>
        <dbReference type="EMBL" id="GAA4763734.1"/>
    </source>
</evidence>
<evidence type="ECO:0000256" key="1">
    <source>
        <dbReference type="SAM" id="MobiDB-lite"/>
    </source>
</evidence>
<comment type="caution">
    <text evidence="2">The sequence shown here is derived from an EMBL/GenBank/DDBJ whole genome shotgun (WGS) entry which is preliminary data.</text>
</comment>
<feature type="compositionally biased region" description="Low complexity" evidence="1">
    <location>
        <begin position="64"/>
        <end position="84"/>
    </location>
</feature>